<feature type="transmembrane region" description="Helical" evidence="1">
    <location>
        <begin position="45"/>
        <end position="63"/>
    </location>
</feature>
<dbReference type="EMBL" id="ACMP01000116">
    <property type="protein sequence ID" value="EEL68723.1"/>
    <property type="molecule type" value="Genomic_DNA"/>
</dbReference>
<feature type="transmembrane region" description="Helical" evidence="1">
    <location>
        <begin position="75"/>
        <end position="94"/>
    </location>
</feature>
<name>C2Y001_BACMY</name>
<evidence type="ECO:0000313" key="2">
    <source>
        <dbReference type="EMBL" id="EEL68723.1"/>
    </source>
</evidence>
<comment type="caution">
    <text evidence="2">The sequence shown here is derived from an EMBL/GenBank/DDBJ whole genome shotgun (WGS) entry which is preliminary data.</text>
</comment>
<dbReference type="HOGENOM" id="CLU_2021992_0_0_9"/>
<reference evidence="2" key="1">
    <citation type="journal article" date="2012" name="Genome Res.">
        <title>Genomic characterization of the Bacillus cereus sensu lato species: Backdrop to the evolution of Bacillus anthracis.</title>
        <authorList>
            <person name="Zwick M.E."/>
            <person name="Joseph S.J."/>
            <person name="Didelot X."/>
            <person name="Chen P.E."/>
            <person name="Bishop-Lilly K.A."/>
            <person name="Stewart A.C."/>
            <person name="Willner K."/>
            <person name="Nolan N."/>
            <person name="Lentz S."/>
            <person name="Thomason M.K."/>
            <person name="Sozhamannan S."/>
            <person name="Mateczun A.J."/>
            <person name="Du L."/>
            <person name="Read T.D."/>
        </authorList>
    </citation>
    <scope>NUCLEOTIDE SEQUENCE [LARGE SCALE GENOMIC DNA]</scope>
    <source>
        <strain evidence="2">AH603</strain>
    </source>
</reference>
<evidence type="ECO:0000256" key="1">
    <source>
        <dbReference type="SAM" id="Phobius"/>
    </source>
</evidence>
<dbReference type="AlphaFoldDB" id="C2Y001"/>
<proteinExistence type="predicted"/>
<keyword evidence="1" id="KW-0812">Transmembrane</keyword>
<organism evidence="2">
    <name type="scientific">Bacillus mycoides</name>
    <dbReference type="NCBI Taxonomy" id="1405"/>
    <lineage>
        <taxon>Bacteria</taxon>
        <taxon>Bacillati</taxon>
        <taxon>Bacillota</taxon>
        <taxon>Bacilli</taxon>
        <taxon>Bacillales</taxon>
        <taxon>Bacillaceae</taxon>
        <taxon>Bacillus</taxon>
        <taxon>Bacillus cereus group</taxon>
    </lineage>
</organism>
<gene>
    <name evidence="2" type="ORF">bcere0026_42880</name>
</gene>
<sequence length="103" mass="11049">MMGLIETPATIGEIIAIVPATFINAFMISGISLIPLFFGMRKKSTPTTITSAVIIGMLISSNFGSGNGQVSMFNFIAIPIVLCLLGIFISYLSYRKIDKIDVA</sequence>
<dbReference type="Proteomes" id="UP000001753">
    <property type="component" value="Chromosome"/>
</dbReference>
<feature type="transmembrane region" description="Helical" evidence="1">
    <location>
        <begin position="14"/>
        <end position="38"/>
    </location>
</feature>
<keyword evidence="1" id="KW-0472">Membrane</keyword>
<accession>C2Y001</accession>
<keyword evidence="1" id="KW-1133">Transmembrane helix</keyword>
<protein>
    <submittedName>
        <fullName evidence="2">Uncharacterized protein</fullName>
    </submittedName>
</protein>